<evidence type="ECO:0000313" key="2">
    <source>
        <dbReference type="EMBL" id="MFC4095156.1"/>
    </source>
</evidence>
<protein>
    <submittedName>
        <fullName evidence="2">Rhodanese-like domain-containing protein</fullName>
    </submittedName>
</protein>
<proteinExistence type="predicted"/>
<evidence type="ECO:0000313" key="3">
    <source>
        <dbReference type="Proteomes" id="UP001595814"/>
    </source>
</evidence>
<dbReference type="Proteomes" id="UP001595814">
    <property type="component" value="Unassembled WGS sequence"/>
</dbReference>
<keyword evidence="3" id="KW-1185">Reference proteome</keyword>
<dbReference type="InterPro" id="IPR001763">
    <property type="entry name" value="Rhodanese-like_dom"/>
</dbReference>
<dbReference type="InterPro" id="IPR036873">
    <property type="entry name" value="Rhodanese-like_dom_sf"/>
</dbReference>
<dbReference type="Pfam" id="PF00581">
    <property type="entry name" value="Rhodanese"/>
    <property type="match status" value="1"/>
</dbReference>
<comment type="caution">
    <text evidence="2">The sequence shown here is derived from an EMBL/GenBank/DDBJ whole genome shotgun (WGS) entry which is preliminary data.</text>
</comment>
<name>A0ABV8JLZ5_9FLAO</name>
<dbReference type="NCBIfam" id="NF045521">
    <property type="entry name" value="rhoda_near_glyco"/>
    <property type="match status" value="1"/>
</dbReference>
<dbReference type="SUPFAM" id="SSF52821">
    <property type="entry name" value="Rhodanese/Cell cycle control phosphatase"/>
    <property type="match status" value="1"/>
</dbReference>
<dbReference type="PROSITE" id="PS50206">
    <property type="entry name" value="RHODANESE_3"/>
    <property type="match status" value="1"/>
</dbReference>
<dbReference type="EMBL" id="JBHSAW010000004">
    <property type="protein sequence ID" value="MFC4095156.1"/>
    <property type="molecule type" value="Genomic_DNA"/>
</dbReference>
<evidence type="ECO:0000259" key="1">
    <source>
        <dbReference type="PROSITE" id="PS50206"/>
    </source>
</evidence>
<accession>A0ABV8JLZ5</accession>
<gene>
    <name evidence="2" type="ORF">ACFOUT_04680</name>
</gene>
<sequence>MKRYLLFPIFILVCLNLYGQSKIDKALKRWNKESVPYIEVEELKNNTSAVLLDARKREEFEVSHFKDAIWVGHNDFQMDQVTEKIANKDQEIVVYCSIGVRSENIGEKLMKAGYTNVRNLYGGIFQWKNNGLPVFDKNGMETQKVHAFNKQWGKLLKKGEKVYNAATVSN</sequence>
<dbReference type="CDD" id="cd00158">
    <property type="entry name" value="RHOD"/>
    <property type="match status" value="1"/>
</dbReference>
<feature type="domain" description="Rhodanese" evidence="1">
    <location>
        <begin position="45"/>
        <end position="136"/>
    </location>
</feature>
<organism evidence="2 3">
    <name type="scientific">Euzebyella saccharophila</name>
    <dbReference type="NCBI Taxonomy" id="679664"/>
    <lineage>
        <taxon>Bacteria</taxon>
        <taxon>Pseudomonadati</taxon>
        <taxon>Bacteroidota</taxon>
        <taxon>Flavobacteriia</taxon>
        <taxon>Flavobacteriales</taxon>
        <taxon>Flavobacteriaceae</taxon>
        <taxon>Euzebyella</taxon>
    </lineage>
</organism>
<dbReference type="PANTHER" id="PTHR45431">
    <property type="entry name" value="RHODANESE-LIKE DOMAIN-CONTAINING PROTEIN 15, CHLOROPLASTIC"/>
    <property type="match status" value="1"/>
</dbReference>
<reference evidence="3" key="1">
    <citation type="journal article" date="2019" name="Int. J. Syst. Evol. Microbiol.">
        <title>The Global Catalogue of Microorganisms (GCM) 10K type strain sequencing project: providing services to taxonomists for standard genome sequencing and annotation.</title>
        <authorList>
            <consortium name="The Broad Institute Genomics Platform"/>
            <consortium name="The Broad Institute Genome Sequencing Center for Infectious Disease"/>
            <person name="Wu L."/>
            <person name="Ma J."/>
        </authorList>
    </citation>
    <scope>NUCLEOTIDE SEQUENCE [LARGE SCALE GENOMIC DNA]</scope>
    <source>
        <strain evidence="3">CECT 7477</strain>
    </source>
</reference>
<dbReference type="RefSeq" id="WP_192461128.1">
    <property type="nucleotide sequence ID" value="NZ_JACYFJ010000001.1"/>
</dbReference>
<dbReference type="PANTHER" id="PTHR45431:SF3">
    <property type="entry name" value="RHODANESE-LIKE DOMAIN-CONTAINING PROTEIN 15, CHLOROPLASTIC"/>
    <property type="match status" value="1"/>
</dbReference>
<dbReference type="InterPro" id="IPR052367">
    <property type="entry name" value="Thiosulfate_ST/Rhodanese-like"/>
</dbReference>
<dbReference type="SMART" id="SM00450">
    <property type="entry name" value="RHOD"/>
    <property type="match status" value="1"/>
</dbReference>
<dbReference type="Gene3D" id="3.40.250.10">
    <property type="entry name" value="Rhodanese-like domain"/>
    <property type="match status" value="1"/>
</dbReference>